<comment type="caution">
    <text evidence="2">The sequence shown here is derived from an EMBL/GenBank/DDBJ whole genome shotgun (WGS) entry which is preliminary data.</text>
</comment>
<protein>
    <recommendedName>
        <fullName evidence="4">Secreted protein</fullName>
    </recommendedName>
</protein>
<evidence type="ECO:0000256" key="1">
    <source>
        <dbReference type="SAM" id="SignalP"/>
    </source>
</evidence>
<proteinExistence type="predicted"/>
<sequence length="123" mass="14057">MSRSRENLGEPERSRFTLVMWLRSLLFLILYTQKVFGETCYTVPGRKSKQKGLIIILRSGNSGRSHETILQICLTMRSRKDCDAMDCERAMGISKKALSTAMLTSQSVQLCKLSLAPRWKLRV</sequence>
<feature type="signal peptide" evidence="1">
    <location>
        <begin position="1"/>
        <end position="37"/>
    </location>
</feature>
<gene>
    <name evidence="2" type="primary">A09p035150.1_BraROA</name>
    <name evidence="2" type="ORF">IGI04_035603</name>
</gene>
<keyword evidence="3" id="KW-1185">Reference proteome</keyword>
<evidence type="ECO:0008006" key="4">
    <source>
        <dbReference type="Google" id="ProtNLM"/>
    </source>
</evidence>
<evidence type="ECO:0000313" key="3">
    <source>
        <dbReference type="Proteomes" id="UP000823674"/>
    </source>
</evidence>
<dbReference type="Proteomes" id="UP000823674">
    <property type="component" value="Chromosome A09"/>
</dbReference>
<dbReference type="EMBL" id="JADBGQ010000008">
    <property type="protein sequence ID" value="KAG5384133.1"/>
    <property type="molecule type" value="Genomic_DNA"/>
</dbReference>
<name>A0ABQ7LF71_BRACM</name>
<organism evidence="2 3">
    <name type="scientific">Brassica rapa subsp. trilocularis</name>
    <dbReference type="NCBI Taxonomy" id="1813537"/>
    <lineage>
        <taxon>Eukaryota</taxon>
        <taxon>Viridiplantae</taxon>
        <taxon>Streptophyta</taxon>
        <taxon>Embryophyta</taxon>
        <taxon>Tracheophyta</taxon>
        <taxon>Spermatophyta</taxon>
        <taxon>Magnoliopsida</taxon>
        <taxon>eudicotyledons</taxon>
        <taxon>Gunneridae</taxon>
        <taxon>Pentapetalae</taxon>
        <taxon>rosids</taxon>
        <taxon>malvids</taxon>
        <taxon>Brassicales</taxon>
        <taxon>Brassicaceae</taxon>
        <taxon>Brassiceae</taxon>
        <taxon>Brassica</taxon>
    </lineage>
</organism>
<evidence type="ECO:0000313" key="2">
    <source>
        <dbReference type="EMBL" id="KAG5384133.1"/>
    </source>
</evidence>
<keyword evidence="1" id="KW-0732">Signal</keyword>
<accession>A0ABQ7LF71</accession>
<reference evidence="2 3" key="1">
    <citation type="submission" date="2021-03" db="EMBL/GenBank/DDBJ databases">
        <authorList>
            <person name="King G.J."/>
            <person name="Bancroft I."/>
            <person name="Baten A."/>
            <person name="Bloomfield J."/>
            <person name="Borpatragohain P."/>
            <person name="He Z."/>
            <person name="Irish N."/>
            <person name="Irwin J."/>
            <person name="Liu K."/>
            <person name="Mauleon R.P."/>
            <person name="Moore J."/>
            <person name="Morris R."/>
            <person name="Ostergaard L."/>
            <person name="Wang B."/>
            <person name="Wells R."/>
        </authorList>
    </citation>
    <scope>NUCLEOTIDE SEQUENCE [LARGE SCALE GENOMIC DNA]</scope>
    <source>
        <strain evidence="2">R-o-18</strain>
        <tissue evidence="2">Leaf</tissue>
    </source>
</reference>
<feature type="chain" id="PRO_5045316856" description="Secreted protein" evidence="1">
    <location>
        <begin position="38"/>
        <end position="123"/>
    </location>
</feature>